<proteinExistence type="inferred from homology"/>
<protein>
    <submittedName>
        <fullName evidence="9">Outer membrane protein</fullName>
    </submittedName>
</protein>
<dbReference type="Gene3D" id="1.20.1600.10">
    <property type="entry name" value="Outer membrane efflux proteins (OEP)"/>
    <property type="match status" value="1"/>
</dbReference>
<comment type="caution">
    <text evidence="9">The sequence shown here is derived from an EMBL/GenBank/DDBJ whole genome shotgun (WGS) entry which is preliminary data.</text>
</comment>
<dbReference type="OrthoDB" id="9811587at2"/>
<evidence type="ECO:0000313" key="9">
    <source>
        <dbReference type="EMBL" id="PTQ95647.1"/>
    </source>
</evidence>
<evidence type="ECO:0000313" key="10">
    <source>
        <dbReference type="Proteomes" id="UP000244168"/>
    </source>
</evidence>
<reference evidence="9 10" key="1">
    <citation type="submission" date="2018-04" db="EMBL/GenBank/DDBJ databases">
        <title>Genomic Encyclopedia of Archaeal and Bacterial Type Strains, Phase II (KMG-II): from individual species to whole genera.</title>
        <authorList>
            <person name="Goeker M."/>
        </authorList>
    </citation>
    <scope>NUCLEOTIDE SEQUENCE [LARGE SCALE GENOMIC DNA]</scope>
    <source>
        <strain evidence="9 10">DSM 26809</strain>
    </source>
</reference>
<organism evidence="9 10">
    <name type="scientific">Mucilaginibacter yixingensis</name>
    <dbReference type="NCBI Taxonomy" id="1295612"/>
    <lineage>
        <taxon>Bacteria</taxon>
        <taxon>Pseudomonadati</taxon>
        <taxon>Bacteroidota</taxon>
        <taxon>Sphingobacteriia</taxon>
        <taxon>Sphingobacteriales</taxon>
        <taxon>Sphingobacteriaceae</taxon>
        <taxon>Mucilaginibacter</taxon>
    </lineage>
</organism>
<keyword evidence="6" id="KW-0472">Membrane</keyword>
<dbReference type="GO" id="GO:0015562">
    <property type="term" value="F:efflux transmembrane transporter activity"/>
    <property type="evidence" value="ECO:0007669"/>
    <property type="project" value="InterPro"/>
</dbReference>
<gene>
    <name evidence="9" type="ORF">C8P68_105152</name>
</gene>
<evidence type="ECO:0000256" key="1">
    <source>
        <dbReference type="ARBA" id="ARBA00004442"/>
    </source>
</evidence>
<keyword evidence="5" id="KW-0812">Transmembrane</keyword>
<dbReference type="InterPro" id="IPR051906">
    <property type="entry name" value="TolC-like"/>
</dbReference>
<evidence type="ECO:0000256" key="6">
    <source>
        <dbReference type="ARBA" id="ARBA00023136"/>
    </source>
</evidence>
<comment type="subcellular location">
    <subcellularLocation>
        <location evidence="1">Cell outer membrane</location>
    </subcellularLocation>
</comment>
<dbReference type="RefSeq" id="WP_107829148.1">
    <property type="nucleotide sequence ID" value="NZ_CP160205.1"/>
</dbReference>
<evidence type="ECO:0000256" key="4">
    <source>
        <dbReference type="ARBA" id="ARBA00022452"/>
    </source>
</evidence>
<dbReference type="InterPro" id="IPR003423">
    <property type="entry name" value="OMP_efflux"/>
</dbReference>
<feature type="signal peptide" evidence="8">
    <location>
        <begin position="1"/>
        <end position="27"/>
    </location>
</feature>
<dbReference type="GO" id="GO:1990281">
    <property type="term" value="C:efflux pump complex"/>
    <property type="evidence" value="ECO:0007669"/>
    <property type="project" value="TreeGrafter"/>
</dbReference>
<dbReference type="GO" id="GO:0009279">
    <property type="term" value="C:cell outer membrane"/>
    <property type="evidence" value="ECO:0007669"/>
    <property type="project" value="UniProtKB-SubCell"/>
</dbReference>
<dbReference type="Pfam" id="PF02321">
    <property type="entry name" value="OEP"/>
    <property type="match status" value="2"/>
</dbReference>
<dbReference type="PANTHER" id="PTHR30026:SF20">
    <property type="entry name" value="OUTER MEMBRANE PROTEIN TOLC"/>
    <property type="match status" value="1"/>
</dbReference>
<comment type="similarity">
    <text evidence="2">Belongs to the outer membrane factor (OMF) (TC 1.B.17) family.</text>
</comment>
<evidence type="ECO:0000256" key="2">
    <source>
        <dbReference type="ARBA" id="ARBA00007613"/>
    </source>
</evidence>
<dbReference type="SUPFAM" id="SSF56954">
    <property type="entry name" value="Outer membrane efflux proteins (OEP)"/>
    <property type="match status" value="1"/>
</dbReference>
<accession>A0A2T5J861</accession>
<sequence length="456" mass="50475">MMSAFFKSKITPVACALFLCAALSSNAQEKIGLQKAVDLALERNLTIKQAQFSEALDDANLKQAKYNMLPSVSSSPQASYNFGRSLDPTTYQYTANQTTFLVNGSVTAQVTLFQGGQLRNQIIQNRLVVDADKSNTAKIKNDLVLSVIVDFLQILTNQDLVNAANQQLDIAKQTLNRSDINFKVGNQTLADLSQAKAGVSTAELNLTNAQNQLDLSVLVLKQYMEMDPSTHIDVERPDISKITDVQTLFAADEILQTALTVNPDVKLAEAQEAIYKQGVRVAQGSYFPSLALFSQIGSNYSDANRKFLPNGQTAYYPFGEQLSDHFYQGVGVSLQIPIFNRFNAHTSVKKAKINFANAQVSTQLAKNNLAKTIYQAVLDARAAGNQYQSAMQTYQANKDAFNVIQQRYNVGLVNSLDYNTSLTNLNKSQNDMIQARYQMIFRSKVIDYYLGKPILL</sequence>
<keyword evidence="4" id="KW-1134">Transmembrane beta strand</keyword>
<evidence type="ECO:0000256" key="3">
    <source>
        <dbReference type="ARBA" id="ARBA00022448"/>
    </source>
</evidence>
<name>A0A2T5J861_9SPHI</name>
<keyword evidence="3" id="KW-0813">Transport</keyword>
<dbReference type="EMBL" id="QAOQ01000005">
    <property type="protein sequence ID" value="PTQ95647.1"/>
    <property type="molecule type" value="Genomic_DNA"/>
</dbReference>
<evidence type="ECO:0000256" key="5">
    <source>
        <dbReference type="ARBA" id="ARBA00022692"/>
    </source>
</evidence>
<evidence type="ECO:0000256" key="8">
    <source>
        <dbReference type="SAM" id="SignalP"/>
    </source>
</evidence>
<feature type="chain" id="PRO_5015512036" evidence="8">
    <location>
        <begin position="28"/>
        <end position="456"/>
    </location>
</feature>
<keyword evidence="8" id="KW-0732">Signal</keyword>
<keyword evidence="10" id="KW-1185">Reference proteome</keyword>
<dbReference type="PANTHER" id="PTHR30026">
    <property type="entry name" value="OUTER MEMBRANE PROTEIN TOLC"/>
    <property type="match status" value="1"/>
</dbReference>
<evidence type="ECO:0000256" key="7">
    <source>
        <dbReference type="ARBA" id="ARBA00023237"/>
    </source>
</evidence>
<dbReference type="GO" id="GO:0015288">
    <property type="term" value="F:porin activity"/>
    <property type="evidence" value="ECO:0007669"/>
    <property type="project" value="TreeGrafter"/>
</dbReference>
<keyword evidence="7" id="KW-0998">Cell outer membrane</keyword>
<dbReference type="Proteomes" id="UP000244168">
    <property type="component" value="Unassembled WGS sequence"/>
</dbReference>
<dbReference type="AlphaFoldDB" id="A0A2T5J861"/>